<name>A0A6M0RBZ7_9CLOT</name>
<reference evidence="2 3" key="1">
    <citation type="submission" date="2019-04" db="EMBL/GenBank/DDBJ databases">
        <title>Genome sequencing of Clostridium botulinum Groups I-IV and Clostridium butyricum.</title>
        <authorList>
            <person name="Brunt J."/>
            <person name="Van Vliet A.H.M."/>
            <person name="Stringer S.C."/>
            <person name="Carter A.T."/>
            <person name="Peck M.W."/>
        </authorList>
    </citation>
    <scope>NUCLEOTIDE SEQUENCE [LARGE SCALE GENOMIC DNA]</scope>
    <source>
        <strain evidence="2 3">IFR 18/094</strain>
    </source>
</reference>
<dbReference type="PANTHER" id="PTHR35796:SF3">
    <property type="entry name" value="BHLH DOMAIN-CONTAINING PROTEIN"/>
    <property type="match status" value="1"/>
</dbReference>
<keyword evidence="3" id="KW-1185">Reference proteome</keyword>
<dbReference type="Pfam" id="PF08000">
    <property type="entry name" value="bPH_1"/>
    <property type="match status" value="1"/>
</dbReference>
<evidence type="ECO:0000313" key="2">
    <source>
        <dbReference type="EMBL" id="NEZ47317.1"/>
    </source>
</evidence>
<comment type="caution">
    <text evidence="2">The sequence shown here is derived from an EMBL/GenBank/DDBJ whole genome shotgun (WGS) entry which is preliminary data.</text>
</comment>
<sequence length="131" mass="15127">MKYKEEYIMSEIQPKIVALSEVDINNGKDIYDFLLLDDEKILISYKSIRDRLIVTNKRLIVIDIQGLIGKKKEFMIIPLCKITTFSCESSGTFDLDAEMKVWCSGIGRIEFEFMKGTDIKPLLKILSQHIC</sequence>
<gene>
    <name evidence="2" type="ORF">FDF74_08920</name>
</gene>
<dbReference type="Proteomes" id="UP000473885">
    <property type="component" value="Unassembled WGS sequence"/>
</dbReference>
<proteinExistence type="predicted"/>
<dbReference type="AlphaFoldDB" id="A0A6M0RBZ7"/>
<organism evidence="2 3">
    <name type="scientific">Clostridium niameyense</name>
    <dbReference type="NCBI Taxonomy" id="1622073"/>
    <lineage>
        <taxon>Bacteria</taxon>
        <taxon>Bacillati</taxon>
        <taxon>Bacillota</taxon>
        <taxon>Clostridia</taxon>
        <taxon>Eubacteriales</taxon>
        <taxon>Clostridiaceae</taxon>
        <taxon>Clostridium</taxon>
    </lineage>
</organism>
<evidence type="ECO:0000313" key="3">
    <source>
        <dbReference type="Proteomes" id="UP000473885"/>
    </source>
</evidence>
<dbReference type="InterPro" id="IPR037063">
    <property type="entry name" value="PHb_sf"/>
</dbReference>
<dbReference type="EMBL" id="SXDP01000006">
    <property type="protein sequence ID" value="NEZ47317.1"/>
    <property type="molecule type" value="Genomic_DNA"/>
</dbReference>
<evidence type="ECO:0000259" key="1">
    <source>
        <dbReference type="Pfam" id="PF08000"/>
    </source>
</evidence>
<dbReference type="PANTHER" id="PTHR35796">
    <property type="entry name" value="HYPOTHETICAL CYTOSOLIC PROTEIN"/>
    <property type="match status" value="1"/>
</dbReference>
<protein>
    <submittedName>
        <fullName evidence="2">PH domain-containing protein</fullName>
    </submittedName>
</protein>
<feature type="domain" description="Bacterial Pleckstrin homology" evidence="1">
    <location>
        <begin position="16"/>
        <end position="129"/>
    </location>
</feature>
<dbReference type="Gene3D" id="2.30.29.50">
    <property type="entry name" value="Bacterial Pleckstrin homology domain"/>
    <property type="match status" value="1"/>
</dbReference>
<accession>A0A6M0RBZ7</accession>
<dbReference type="InterPro" id="IPR012544">
    <property type="entry name" value="PHb"/>
</dbReference>
<dbReference type="CDD" id="cd13225">
    <property type="entry name" value="PH-like_bacteria"/>
    <property type="match status" value="1"/>
</dbReference>
<dbReference type="SUPFAM" id="SSF50729">
    <property type="entry name" value="PH domain-like"/>
    <property type="match status" value="1"/>
</dbReference>